<proteinExistence type="predicted"/>
<evidence type="ECO:0000256" key="1">
    <source>
        <dbReference type="ARBA" id="ARBA00022741"/>
    </source>
</evidence>
<dbReference type="PANTHER" id="PTHR43384:SF4">
    <property type="entry name" value="CELLULOSE BIOSYNTHESIS PROTEIN BCSQ-RELATED"/>
    <property type="match status" value="1"/>
</dbReference>
<dbReference type="CDD" id="cd02038">
    <property type="entry name" value="FlhG-like"/>
    <property type="match status" value="1"/>
</dbReference>
<dbReference type="Proteomes" id="UP000012283">
    <property type="component" value="Unassembled WGS sequence"/>
</dbReference>
<dbReference type="PANTHER" id="PTHR43384">
    <property type="entry name" value="SEPTUM SITE-DETERMINING PROTEIN MIND HOMOLOG, CHLOROPLASTIC-RELATED"/>
    <property type="match status" value="1"/>
</dbReference>
<dbReference type="GO" id="GO:0051782">
    <property type="term" value="P:negative regulation of cell division"/>
    <property type="evidence" value="ECO:0007669"/>
    <property type="project" value="TreeGrafter"/>
</dbReference>
<sequence length="284" mass="32089">MGDQAANLRQKMKKLQGYQQAKTLAVVSGKGGVGKSNIALNFSLSLAKKGKKVLLFDLDVGMGNIDVLLGVTQNQSIVTMLEKNLSIYGIIESGPYSLSYISGGTGQNQIFYLNQDRLDFFLDQLQEVFYDYDYIIFDMGAGVTRDSIHFILAVDECVLVTTPEPTSLTDAYAMVKHILLQQPLPFYLLLNRVQSRKQAQEMESRMEQAVKQFLNYDIQSLGWIPDDQAVMEAVIHQEPFIIHNPKAPVSKAMNRMVNHYIGDQPKKEQQSGFLAKLRHFMKER</sequence>
<keyword evidence="2" id="KW-0067">ATP-binding</keyword>
<dbReference type="InterPro" id="IPR050625">
    <property type="entry name" value="ParA/MinD_ATPase"/>
</dbReference>
<reference evidence="3 4" key="1">
    <citation type="submission" date="2013-03" db="EMBL/GenBank/DDBJ databases">
        <title>Draft genome sequence of Gracibacillus halophilus YIM-C55.5, a moderately halophilic and thermophilic organism from the Xiaochaidamu salt lake.</title>
        <authorList>
            <person name="Sugumar T."/>
            <person name="Polireddy D.R."/>
            <person name="Antony A."/>
            <person name="Madhava Y.R."/>
            <person name="Sivakumar N."/>
        </authorList>
    </citation>
    <scope>NUCLEOTIDE SEQUENCE [LARGE SCALE GENOMIC DNA]</scope>
    <source>
        <strain evidence="3 4">YIM-C55.5</strain>
    </source>
</reference>
<name>N4WV32_9BACI</name>
<organism evidence="3 4">
    <name type="scientific">Gracilibacillus halophilus YIM-C55.5</name>
    <dbReference type="NCBI Taxonomy" id="1308866"/>
    <lineage>
        <taxon>Bacteria</taxon>
        <taxon>Bacillati</taxon>
        <taxon>Bacillota</taxon>
        <taxon>Bacilli</taxon>
        <taxon>Bacillales</taxon>
        <taxon>Bacillaceae</taxon>
        <taxon>Gracilibacillus</taxon>
    </lineage>
</organism>
<keyword evidence="4" id="KW-1185">Reference proteome</keyword>
<gene>
    <name evidence="3" type="ORF">J416_00704</name>
</gene>
<dbReference type="InterPro" id="IPR033756">
    <property type="entry name" value="YlxH/NBP35"/>
</dbReference>
<dbReference type="PIRSF" id="PIRSF003092">
    <property type="entry name" value="MinD"/>
    <property type="match status" value="1"/>
</dbReference>
<dbReference type="PATRIC" id="fig|1308866.3.peg.144"/>
<dbReference type="InterPro" id="IPR033875">
    <property type="entry name" value="FlhG"/>
</dbReference>
<dbReference type="InterPro" id="IPR027417">
    <property type="entry name" value="P-loop_NTPase"/>
</dbReference>
<dbReference type="InterPro" id="IPR025501">
    <property type="entry name" value="MinD_FleN"/>
</dbReference>
<dbReference type="OrthoDB" id="9816297at2"/>
<comment type="caution">
    <text evidence="3">The sequence shown here is derived from an EMBL/GenBank/DDBJ whole genome shotgun (WGS) entry which is preliminary data.</text>
</comment>
<dbReference type="GO" id="GO:0009898">
    <property type="term" value="C:cytoplasmic side of plasma membrane"/>
    <property type="evidence" value="ECO:0007669"/>
    <property type="project" value="TreeGrafter"/>
</dbReference>
<evidence type="ECO:0000256" key="2">
    <source>
        <dbReference type="ARBA" id="ARBA00022840"/>
    </source>
</evidence>
<dbReference type="AlphaFoldDB" id="N4WV32"/>
<keyword evidence="1" id="KW-0547">Nucleotide-binding</keyword>
<dbReference type="GO" id="GO:0016887">
    <property type="term" value="F:ATP hydrolysis activity"/>
    <property type="evidence" value="ECO:0007669"/>
    <property type="project" value="TreeGrafter"/>
</dbReference>
<dbReference type="GO" id="GO:0005524">
    <property type="term" value="F:ATP binding"/>
    <property type="evidence" value="ECO:0007669"/>
    <property type="project" value="UniProtKB-KW"/>
</dbReference>
<dbReference type="RefSeq" id="WP_003462846.1">
    <property type="nucleotide sequence ID" value="NZ_APML01000004.1"/>
</dbReference>
<accession>N4WV32</accession>
<dbReference type="STRING" id="1308866.J416_00704"/>
<dbReference type="Gene3D" id="3.40.50.300">
    <property type="entry name" value="P-loop containing nucleotide triphosphate hydrolases"/>
    <property type="match status" value="1"/>
</dbReference>
<dbReference type="Pfam" id="PF10609">
    <property type="entry name" value="ParA"/>
    <property type="match status" value="1"/>
</dbReference>
<dbReference type="eggNOG" id="COG0455">
    <property type="taxonomic scope" value="Bacteria"/>
</dbReference>
<dbReference type="GO" id="GO:0005829">
    <property type="term" value="C:cytosol"/>
    <property type="evidence" value="ECO:0007669"/>
    <property type="project" value="TreeGrafter"/>
</dbReference>
<protein>
    <submittedName>
        <fullName evidence="3">Uncharacterized protein</fullName>
    </submittedName>
</protein>
<dbReference type="SUPFAM" id="SSF52540">
    <property type="entry name" value="P-loop containing nucleoside triphosphate hydrolases"/>
    <property type="match status" value="1"/>
</dbReference>
<evidence type="ECO:0000313" key="3">
    <source>
        <dbReference type="EMBL" id="ENH98220.1"/>
    </source>
</evidence>
<evidence type="ECO:0000313" key="4">
    <source>
        <dbReference type="Proteomes" id="UP000012283"/>
    </source>
</evidence>
<dbReference type="EMBL" id="APML01000004">
    <property type="protein sequence ID" value="ENH98220.1"/>
    <property type="molecule type" value="Genomic_DNA"/>
</dbReference>